<evidence type="ECO:0000313" key="2">
    <source>
        <dbReference type="EMBL" id="MBC8316800.1"/>
    </source>
</evidence>
<reference evidence="2 3" key="1">
    <citation type="submission" date="2020-08" db="EMBL/GenBank/DDBJ databases">
        <title>Bridging the membrane lipid divide: bacteria of the FCB group superphylum have the potential to synthesize archaeal ether lipids.</title>
        <authorList>
            <person name="Villanueva L."/>
            <person name="Von Meijenfeldt F.A.B."/>
            <person name="Westbye A.B."/>
            <person name="Yadav S."/>
            <person name="Hopmans E.C."/>
            <person name="Dutilh B.E."/>
            <person name="Sinninghe Damste J.S."/>
        </authorList>
    </citation>
    <scope>NUCLEOTIDE SEQUENCE [LARGE SCALE GENOMIC DNA]</scope>
    <source>
        <strain evidence="2">NIOZ-UU47</strain>
    </source>
</reference>
<gene>
    <name evidence="2" type="ORF">H8E41_02775</name>
</gene>
<proteinExistence type="predicted"/>
<name>A0A8J6NAU5_9BACT</name>
<organism evidence="2 3">
    <name type="scientific">Candidatus Desulfobia pelagia</name>
    <dbReference type="NCBI Taxonomy" id="2841692"/>
    <lineage>
        <taxon>Bacteria</taxon>
        <taxon>Pseudomonadati</taxon>
        <taxon>Thermodesulfobacteriota</taxon>
        <taxon>Desulfobulbia</taxon>
        <taxon>Desulfobulbales</taxon>
        <taxon>Desulfobulbaceae</taxon>
        <taxon>Candidatus Desulfobia</taxon>
    </lineage>
</organism>
<sequence>MKKLITAATLAIFLLATSATGILAASAKCKVTAITDTIVTLDCGDNAEKLTVGTVVKVKTEKKKAIEGC</sequence>
<protein>
    <recommendedName>
        <fullName evidence="4">DUF5666 domain-containing protein</fullName>
    </recommendedName>
</protein>
<keyword evidence="1" id="KW-0732">Signal</keyword>
<evidence type="ECO:0008006" key="4">
    <source>
        <dbReference type="Google" id="ProtNLM"/>
    </source>
</evidence>
<dbReference type="EMBL" id="JACNJZ010000055">
    <property type="protein sequence ID" value="MBC8316800.1"/>
    <property type="molecule type" value="Genomic_DNA"/>
</dbReference>
<dbReference type="AlphaFoldDB" id="A0A8J6NAU5"/>
<evidence type="ECO:0000313" key="3">
    <source>
        <dbReference type="Proteomes" id="UP000614424"/>
    </source>
</evidence>
<comment type="caution">
    <text evidence="2">The sequence shown here is derived from an EMBL/GenBank/DDBJ whole genome shotgun (WGS) entry which is preliminary data.</text>
</comment>
<feature type="signal peptide" evidence="1">
    <location>
        <begin position="1"/>
        <end position="24"/>
    </location>
</feature>
<feature type="chain" id="PRO_5035161258" description="DUF5666 domain-containing protein" evidence="1">
    <location>
        <begin position="25"/>
        <end position="69"/>
    </location>
</feature>
<dbReference type="Proteomes" id="UP000614424">
    <property type="component" value="Unassembled WGS sequence"/>
</dbReference>
<accession>A0A8J6NAU5</accession>
<evidence type="ECO:0000256" key="1">
    <source>
        <dbReference type="SAM" id="SignalP"/>
    </source>
</evidence>